<evidence type="ECO:0000256" key="13">
    <source>
        <dbReference type="ARBA" id="ARBA00023136"/>
    </source>
</evidence>
<dbReference type="PANTHER" id="PTHR11435">
    <property type="entry name" value="NADH UBIQUINONE OXIDOREDUCTASE SUBUNIT ND6"/>
    <property type="match status" value="1"/>
</dbReference>
<feature type="signal peptide" evidence="16">
    <location>
        <begin position="1"/>
        <end position="16"/>
    </location>
</feature>
<comment type="catalytic activity">
    <reaction evidence="14 15">
        <text>a ubiquinone + NADH + 5 H(+)(in) = a ubiquinol + NAD(+) + 4 H(+)(out)</text>
        <dbReference type="Rhea" id="RHEA:29091"/>
        <dbReference type="Rhea" id="RHEA-COMP:9565"/>
        <dbReference type="Rhea" id="RHEA-COMP:9566"/>
        <dbReference type="ChEBI" id="CHEBI:15378"/>
        <dbReference type="ChEBI" id="CHEBI:16389"/>
        <dbReference type="ChEBI" id="CHEBI:17976"/>
        <dbReference type="ChEBI" id="CHEBI:57540"/>
        <dbReference type="ChEBI" id="CHEBI:57945"/>
        <dbReference type="EC" id="7.1.1.2"/>
    </reaction>
</comment>
<evidence type="ECO:0000256" key="2">
    <source>
        <dbReference type="ARBA" id="ARBA00005698"/>
    </source>
</evidence>
<evidence type="ECO:0000256" key="10">
    <source>
        <dbReference type="ARBA" id="ARBA00022989"/>
    </source>
</evidence>
<keyword evidence="6 15" id="KW-0679">Respiratory chain</keyword>
<keyword evidence="15" id="KW-0830">Ubiquinone</keyword>
<evidence type="ECO:0000256" key="9">
    <source>
        <dbReference type="ARBA" id="ARBA00022982"/>
    </source>
</evidence>
<keyword evidence="12 15" id="KW-0496">Mitochondrion</keyword>
<keyword evidence="5 15" id="KW-0813">Transport</keyword>
<keyword evidence="7 15" id="KW-0812">Transmembrane</keyword>
<gene>
    <name evidence="17" type="primary">ND6</name>
</gene>
<comment type="subcellular location">
    <subcellularLocation>
        <location evidence="1 15">Mitochondrion membrane</location>
        <topology evidence="1 15">Multi-pass membrane protein</topology>
    </subcellularLocation>
</comment>
<dbReference type="EMBL" id="KF798195">
    <property type="protein sequence ID" value="AHG24977.1"/>
    <property type="molecule type" value="Genomic_DNA"/>
</dbReference>
<protein>
    <recommendedName>
        <fullName evidence="4 15">NADH-ubiquinone oxidoreductase chain 6</fullName>
        <ecNumber evidence="3 15">7.1.1.2</ecNumber>
    </recommendedName>
</protein>
<keyword evidence="16" id="KW-0732">Signal</keyword>
<dbReference type="InterPro" id="IPR050269">
    <property type="entry name" value="ComplexI_Subunit6"/>
</dbReference>
<keyword evidence="10 15" id="KW-1133">Transmembrane helix</keyword>
<name>A0A067YRH5_9NEOB</name>
<dbReference type="RefSeq" id="YP_009048381.1">
    <property type="nucleotide sequence ID" value="NC_024547.1"/>
</dbReference>
<feature type="transmembrane region" description="Helical" evidence="15">
    <location>
        <begin position="130"/>
        <end position="156"/>
    </location>
</feature>
<feature type="chain" id="PRO_5001648473" description="NADH-ubiquinone oxidoreductase chain 6" evidence="16">
    <location>
        <begin position="17"/>
        <end position="167"/>
    </location>
</feature>
<dbReference type="AlphaFoldDB" id="A0A067YRH5"/>
<comment type="function">
    <text evidence="15">Core subunit of the mitochondrial membrane respiratory chain NADH dehydrogenase (Complex I) which catalyzes electron transfer from NADH through the respiratory chain, using ubiquinone as an electron acceptor. Essential for the catalytic activity and assembly of complex I.</text>
</comment>
<organism evidence="17">
    <name type="scientific">Microhyla pulchra</name>
    <dbReference type="NCBI Taxonomy" id="143527"/>
    <lineage>
        <taxon>Eukaryota</taxon>
        <taxon>Metazoa</taxon>
        <taxon>Chordata</taxon>
        <taxon>Craniata</taxon>
        <taxon>Vertebrata</taxon>
        <taxon>Euteleostomi</taxon>
        <taxon>Amphibia</taxon>
        <taxon>Batrachia</taxon>
        <taxon>Anura</taxon>
        <taxon>Neobatrachia</taxon>
        <taxon>Microhyloidea</taxon>
        <taxon>Microhylidae</taxon>
        <taxon>Microhylinae</taxon>
        <taxon>Microhyla</taxon>
    </lineage>
</organism>
<accession>A0A067YRH5</accession>
<dbReference type="GO" id="GO:0031966">
    <property type="term" value="C:mitochondrial membrane"/>
    <property type="evidence" value="ECO:0007669"/>
    <property type="project" value="UniProtKB-SubCell"/>
</dbReference>
<evidence type="ECO:0000256" key="8">
    <source>
        <dbReference type="ARBA" id="ARBA00022967"/>
    </source>
</evidence>
<evidence type="ECO:0000256" key="11">
    <source>
        <dbReference type="ARBA" id="ARBA00023027"/>
    </source>
</evidence>
<reference evidence="17" key="2">
    <citation type="journal article" date="2014" name="Mitochondrial DNA">
        <title>The complete mitochondrial genome of Microhyla pulchra (Amphidia, Anura, Microhylidae).</title>
        <authorList>
            <person name="Wu X."/>
            <person name="Li Y."/>
            <person name="Zhang H."/>
            <person name="Yan L."/>
            <person name="Wu X.B."/>
        </authorList>
    </citation>
    <scope>NUCLEOTIDE SEQUENCE</scope>
</reference>
<evidence type="ECO:0000313" key="17">
    <source>
        <dbReference type="EMBL" id="AHG24977.1"/>
    </source>
</evidence>
<evidence type="ECO:0000256" key="4">
    <source>
        <dbReference type="ARBA" id="ARBA00021095"/>
    </source>
</evidence>
<keyword evidence="13 15" id="KW-0472">Membrane</keyword>
<dbReference type="PANTHER" id="PTHR11435:SF1">
    <property type="entry name" value="NADH-UBIQUINONE OXIDOREDUCTASE CHAIN 6"/>
    <property type="match status" value="1"/>
</dbReference>
<dbReference type="InterPro" id="IPR001457">
    <property type="entry name" value="NADH_UbQ/plastoQ_OxRdtase_su6"/>
</dbReference>
<sequence length="167" mass="17598">MVFELILLMGFVAVASNPSPYYAALGLVVGAGSGCLMLVSEGVTFLSLVLFLVYLGGMMVVFAYSAALVAEPYPEAWGSIWVLSYIGAYLVVLSVGWLLWGGGLGGEKVMDSCVFEVGDKMTEWLGVSGIFASGGWVLLVGGWALLLTLFVALEVVRGHYSGALRAV</sequence>
<dbReference type="Gene3D" id="1.20.120.1200">
    <property type="entry name" value="NADH-ubiquinone/plastoquinone oxidoreductase chain 6, subunit NuoJ"/>
    <property type="match status" value="1"/>
</dbReference>
<feature type="transmembrane region" description="Helical" evidence="15">
    <location>
        <begin position="80"/>
        <end position="100"/>
    </location>
</feature>
<dbReference type="InterPro" id="IPR042106">
    <property type="entry name" value="Nuo/plastoQ_OxRdtase_6_NuoJ"/>
</dbReference>
<evidence type="ECO:0000256" key="7">
    <source>
        <dbReference type="ARBA" id="ARBA00022692"/>
    </source>
</evidence>
<evidence type="ECO:0000256" key="12">
    <source>
        <dbReference type="ARBA" id="ARBA00023128"/>
    </source>
</evidence>
<dbReference type="CTD" id="4541"/>
<evidence type="ECO:0000256" key="15">
    <source>
        <dbReference type="RuleBase" id="RU004430"/>
    </source>
</evidence>
<keyword evidence="11 15" id="KW-0520">NAD</keyword>
<dbReference type="Pfam" id="PF00499">
    <property type="entry name" value="Oxidored_q3"/>
    <property type="match status" value="1"/>
</dbReference>
<feature type="transmembrane region" description="Helical" evidence="15">
    <location>
        <begin position="45"/>
        <end position="68"/>
    </location>
</feature>
<comment type="similarity">
    <text evidence="2 15">Belongs to the complex I subunit 6 family.</text>
</comment>
<evidence type="ECO:0000256" key="16">
    <source>
        <dbReference type="SAM" id="SignalP"/>
    </source>
</evidence>
<evidence type="ECO:0000256" key="6">
    <source>
        <dbReference type="ARBA" id="ARBA00022660"/>
    </source>
</evidence>
<proteinExistence type="inferred from homology"/>
<keyword evidence="8 15" id="KW-1278">Translocase</keyword>
<evidence type="ECO:0000256" key="1">
    <source>
        <dbReference type="ARBA" id="ARBA00004225"/>
    </source>
</evidence>
<evidence type="ECO:0000256" key="14">
    <source>
        <dbReference type="ARBA" id="ARBA00049551"/>
    </source>
</evidence>
<evidence type="ECO:0000256" key="5">
    <source>
        <dbReference type="ARBA" id="ARBA00022448"/>
    </source>
</evidence>
<reference evidence="17" key="1">
    <citation type="submission" date="2013-11" db="EMBL/GenBank/DDBJ databases">
        <authorList>
            <person name="Wu X.-Y."/>
            <person name="Li Y.-M."/>
            <person name="Zhang H.-B."/>
            <person name="Xue H."/>
            <person name="Yan P."/>
            <person name="Wu X.-B."/>
        </authorList>
    </citation>
    <scope>NUCLEOTIDE SEQUENCE</scope>
</reference>
<geneLocation type="mitochondrion" evidence="17"/>
<dbReference type="GeneID" id="19908411"/>
<dbReference type="EC" id="7.1.1.2" evidence="3 15"/>
<evidence type="ECO:0000256" key="3">
    <source>
        <dbReference type="ARBA" id="ARBA00012944"/>
    </source>
</evidence>
<dbReference type="GO" id="GO:0008137">
    <property type="term" value="F:NADH dehydrogenase (ubiquinone) activity"/>
    <property type="evidence" value="ECO:0007669"/>
    <property type="project" value="UniProtKB-UniRule"/>
</dbReference>
<keyword evidence="9 15" id="KW-0249">Electron transport</keyword>